<evidence type="ECO:0000256" key="1">
    <source>
        <dbReference type="SAM" id="MobiDB-lite"/>
    </source>
</evidence>
<sequence length="102" mass="11533">MPNYKQKKFTSKSGKEYTFQHPGVRAVSRINDAAKNKHGVVSEEKLSEEILRLVIVAPKMKIDDFEDYGEYSEVVNKAYAWVAGQEEDDDDQSEGSGEKSTE</sequence>
<dbReference type="RefSeq" id="WP_347326794.1">
    <property type="nucleotide sequence ID" value="NZ_JBCGUH010000015.1"/>
</dbReference>
<evidence type="ECO:0000313" key="3">
    <source>
        <dbReference type="Proteomes" id="UP001597233"/>
    </source>
</evidence>
<accession>A0ABW4RM59</accession>
<keyword evidence="3" id="KW-1185">Reference proteome</keyword>
<dbReference type="EMBL" id="JBHUEH010000021">
    <property type="protein sequence ID" value="MFD1886829.1"/>
    <property type="molecule type" value="Genomic_DNA"/>
</dbReference>
<protein>
    <submittedName>
        <fullName evidence="2">Uncharacterized protein</fullName>
    </submittedName>
</protein>
<gene>
    <name evidence="2" type="ORF">ACFSC9_15030</name>
</gene>
<reference evidence="3" key="1">
    <citation type="journal article" date="2019" name="Int. J. Syst. Evol. Microbiol.">
        <title>The Global Catalogue of Microorganisms (GCM) 10K type strain sequencing project: providing services to taxonomists for standard genome sequencing and annotation.</title>
        <authorList>
            <consortium name="The Broad Institute Genomics Platform"/>
            <consortium name="The Broad Institute Genome Sequencing Center for Infectious Disease"/>
            <person name="Wu L."/>
            <person name="Ma J."/>
        </authorList>
    </citation>
    <scope>NUCLEOTIDE SEQUENCE [LARGE SCALE GENOMIC DNA]</scope>
    <source>
        <strain evidence="3">CCUG 54950</strain>
    </source>
</reference>
<dbReference type="Proteomes" id="UP001597233">
    <property type="component" value="Unassembled WGS sequence"/>
</dbReference>
<name>A0ABW4RM59_9BACL</name>
<feature type="region of interest" description="Disordered" evidence="1">
    <location>
        <begin position="83"/>
        <end position="102"/>
    </location>
</feature>
<comment type="caution">
    <text evidence="2">The sequence shown here is derived from an EMBL/GenBank/DDBJ whole genome shotgun (WGS) entry which is preliminary data.</text>
</comment>
<evidence type="ECO:0000313" key="2">
    <source>
        <dbReference type="EMBL" id="MFD1886829.1"/>
    </source>
</evidence>
<proteinExistence type="predicted"/>
<organism evidence="2 3">
    <name type="scientific">Paenibacillus wenxiniae</name>
    <dbReference type="NCBI Taxonomy" id="1636843"/>
    <lineage>
        <taxon>Bacteria</taxon>
        <taxon>Bacillati</taxon>
        <taxon>Bacillota</taxon>
        <taxon>Bacilli</taxon>
        <taxon>Bacillales</taxon>
        <taxon>Paenibacillaceae</taxon>
        <taxon>Paenibacillus</taxon>
    </lineage>
</organism>